<comment type="similarity">
    <text evidence="1">Belongs to the methylmalonyl-CoA epimerase family.</text>
</comment>
<name>A0ABV5WMT5_9BACI</name>
<dbReference type="GO" id="GO:0004493">
    <property type="term" value="F:methylmalonyl-CoA epimerase activity"/>
    <property type="evidence" value="ECO:0007669"/>
    <property type="project" value="UniProtKB-EC"/>
</dbReference>
<dbReference type="RefSeq" id="WP_129727133.1">
    <property type="nucleotide sequence ID" value="NZ_JAPCYI010000001.1"/>
</dbReference>
<dbReference type="InterPro" id="IPR017515">
    <property type="entry name" value="MeMalonyl-CoA_epimerase"/>
</dbReference>
<dbReference type="EC" id="5.1.99.1" evidence="4"/>
<organism evidence="4 5">
    <name type="scientific">Ectobacillus funiculus</name>
    <dbReference type="NCBI Taxonomy" id="137993"/>
    <lineage>
        <taxon>Bacteria</taxon>
        <taxon>Bacillati</taxon>
        <taxon>Bacillota</taxon>
        <taxon>Bacilli</taxon>
        <taxon>Bacillales</taxon>
        <taxon>Bacillaceae</taxon>
        <taxon>Ectobacillus</taxon>
    </lineage>
</organism>
<accession>A0ABV5WMT5</accession>
<proteinExistence type="inferred from homology"/>
<dbReference type="NCBIfam" id="TIGR03081">
    <property type="entry name" value="metmalonyl_epim"/>
    <property type="match status" value="1"/>
</dbReference>
<keyword evidence="4" id="KW-0413">Isomerase</keyword>
<evidence type="ECO:0000256" key="1">
    <source>
        <dbReference type="ARBA" id="ARBA00009308"/>
    </source>
</evidence>
<keyword evidence="5" id="KW-1185">Reference proteome</keyword>
<dbReference type="PANTHER" id="PTHR43048:SF3">
    <property type="entry name" value="METHYLMALONYL-COA EPIMERASE, MITOCHONDRIAL"/>
    <property type="match status" value="1"/>
</dbReference>
<dbReference type="InterPro" id="IPR037523">
    <property type="entry name" value="VOC_core"/>
</dbReference>
<protein>
    <submittedName>
        <fullName evidence="4">Methylmalonyl-CoA epimerase</fullName>
        <ecNumber evidence="4">5.1.99.1</ecNumber>
    </submittedName>
</protein>
<dbReference type="Pfam" id="PF13669">
    <property type="entry name" value="Glyoxalase_4"/>
    <property type="match status" value="1"/>
</dbReference>
<dbReference type="Gene3D" id="3.10.180.10">
    <property type="entry name" value="2,3-Dihydroxybiphenyl 1,2-Dioxygenase, domain 1"/>
    <property type="match status" value="1"/>
</dbReference>
<dbReference type="Proteomes" id="UP001589609">
    <property type="component" value="Unassembled WGS sequence"/>
</dbReference>
<dbReference type="PANTHER" id="PTHR43048">
    <property type="entry name" value="METHYLMALONYL-COA EPIMERASE"/>
    <property type="match status" value="1"/>
</dbReference>
<dbReference type="InterPro" id="IPR029068">
    <property type="entry name" value="Glyas_Bleomycin-R_OHBP_Dase"/>
</dbReference>
<evidence type="ECO:0000259" key="3">
    <source>
        <dbReference type="PROSITE" id="PS51819"/>
    </source>
</evidence>
<evidence type="ECO:0000313" key="4">
    <source>
        <dbReference type="EMBL" id="MFB9761941.1"/>
    </source>
</evidence>
<gene>
    <name evidence="4" type="primary">mce</name>
    <name evidence="4" type="ORF">ACFFMS_27320</name>
</gene>
<dbReference type="CDD" id="cd07249">
    <property type="entry name" value="MMCE"/>
    <property type="match status" value="1"/>
</dbReference>
<comment type="caution">
    <text evidence="4">The sequence shown here is derived from an EMBL/GenBank/DDBJ whole genome shotgun (WGS) entry which is preliminary data.</text>
</comment>
<sequence length="138" mass="15300">MIKKIDHIGIAVKSLQETLPFYTEMLQLELLGIEEVASQKVKVAFLKLGESKLELLEPTAADSPIARFIEKRGEGIHHVALGVSTITERIQEMQEKGISMIDVIPRLGAARSHIAFMHPKSAHGVLYELCEKQVEAEG</sequence>
<dbReference type="PROSITE" id="PS51819">
    <property type="entry name" value="VOC"/>
    <property type="match status" value="1"/>
</dbReference>
<dbReference type="EMBL" id="JBHMAF010000196">
    <property type="protein sequence ID" value="MFB9761941.1"/>
    <property type="molecule type" value="Genomic_DNA"/>
</dbReference>
<dbReference type="SUPFAM" id="SSF54593">
    <property type="entry name" value="Glyoxalase/Bleomycin resistance protein/Dihydroxybiphenyl dioxygenase"/>
    <property type="match status" value="1"/>
</dbReference>
<reference evidence="4 5" key="1">
    <citation type="submission" date="2024-09" db="EMBL/GenBank/DDBJ databases">
        <authorList>
            <person name="Sun Q."/>
            <person name="Mori K."/>
        </authorList>
    </citation>
    <scope>NUCLEOTIDE SEQUENCE [LARGE SCALE GENOMIC DNA]</scope>
    <source>
        <strain evidence="4 5">JCM 11201</strain>
    </source>
</reference>
<evidence type="ECO:0000256" key="2">
    <source>
        <dbReference type="ARBA" id="ARBA00022723"/>
    </source>
</evidence>
<keyword evidence="2" id="KW-0479">Metal-binding</keyword>
<evidence type="ECO:0000313" key="5">
    <source>
        <dbReference type="Proteomes" id="UP001589609"/>
    </source>
</evidence>
<feature type="domain" description="VOC" evidence="3">
    <location>
        <begin position="4"/>
        <end position="132"/>
    </location>
</feature>
<dbReference type="InterPro" id="IPR051785">
    <property type="entry name" value="MMCE/EMCE_epimerase"/>
</dbReference>